<name>A0A8A0RQL8_9FIRM</name>
<keyword evidence="3" id="KW-1185">Reference proteome</keyword>
<dbReference type="EMBL" id="CP059066">
    <property type="protein sequence ID" value="QSQ10192.1"/>
    <property type="molecule type" value="Genomic_DNA"/>
</dbReference>
<organism evidence="2 3">
    <name type="scientific">Koleobacter methoxysyntrophicus</name>
    <dbReference type="NCBI Taxonomy" id="2751313"/>
    <lineage>
        <taxon>Bacteria</taxon>
        <taxon>Bacillati</taxon>
        <taxon>Bacillota</taxon>
        <taxon>Clostridia</taxon>
        <taxon>Koleobacterales</taxon>
        <taxon>Koleobacteraceae</taxon>
        <taxon>Koleobacter</taxon>
    </lineage>
</organism>
<dbReference type="Pfam" id="PF05239">
    <property type="entry name" value="PRC"/>
    <property type="match status" value="1"/>
</dbReference>
<evidence type="ECO:0000313" key="2">
    <source>
        <dbReference type="EMBL" id="QSQ10192.1"/>
    </source>
</evidence>
<dbReference type="Proteomes" id="UP000662904">
    <property type="component" value="Chromosome"/>
</dbReference>
<feature type="domain" description="PRC-barrel" evidence="1">
    <location>
        <begin position="1"/>
        <end position="76"/>
    </location>
</feature>
<dbReference type="RefSeq" id="WP_206707504.1">
    <property type="nucleotide sequence ID" value="NZ_CP059066.1"/>
</dbReference>
<dbReference type="InterPro" id="IPR027275">
    <property type="entry name" value="PRC-brl_dom"/>
</dbReference>
<reference evidence="2" key="1">
    <citation type="submission" date="2020-07" db="EMBL/GenBank/DDBJ databases">
        <title>Koleobacter methoxysyntrophicus gen. nov., sp. nov., a novel anaerobic bacterium isolated from deep subsurface oil field and proposal of Koleobacterales ord. nov. in the phylum Firmicutes.</title>
        <authorList>
            <person name="Sakamoto S."/>
            <person name="Tamaki H."/>
        </authorList>
    </citation>
    <scope>NUCLEOTIDE SEQUENCE</scope>
    <source>
        <strain evidence="2">NRmbB1</strain>
    </source>
</reference>
<dbReference type="InterPro" id="IPR014238">
    <property type="entry name" value="Spore_YlmC/YmxH"/>
</dbReference>
<dbReference type="SUPFAM" id="SSF50346">
    <property type="entry name" value="PRC-barrel domain"/>
    <property type="match status" value="1"/>
</dbReference>
<dbReference type="KEGG" id="kme:H0A61_02591"/>
<dbReference type="AlphaFoldDB" id="A0A8A0RQL8"/>
<dbReference type="PANTHER" id="PTHR40061:SF1">
    <property type="entry name" value="SPORULATION PROTEIN YLMC-RELATED"/>
    <property type="match status" value="1"/>
</dbReference>
<dbReference type="Gene3D" id="2.30.30.240">
    <property type="entry name" value="PRC-barrel domain"/>
    <property type="match status" value="1"/>
</dbReference>
<protein>
    <recommendedName>
        <fullName evidence="1">PRC-barrel domain-containing protein</fullName>
    </recommendedName>
</protein>
<dbReference type="PANTHER" id="PTHR40061">
    <property type="entry name" value="SPORULATION PROTEIN YLMC-RELATED"/>
    <property type="match status" value="1"/>
</dbReference>
<proteinExistence type="predicted"/>
<dbReference type="NCBIfam" id="TIGR02888">
    <property type="entry name" value="spore_YlmC_YmxH"/>
    <property type="match status" value="1"/>
</dbReference>
<gene>
    <name evidence="2" type="ORF">H0A61_02591</name>
</gene>
<dbReference type="InterPro" id="IPR011033">
    <property type="entry name" value="PRC_barrel-like_sf"/>
</dbReference>
<sequence>MRLSELNGKEIVNLQNGIRMGKIGDTDLIVNEQNGLIEYLIIPNSKAQFSFFRDRGYIEVPWSSIKKIGSDLIIIDLEHKKGLMF</sequence>
<evidence type="ECO:0000313" key="3">
    <source>
        <dbReference type="Proteomes" id="UP000662904"/>
    </source>
</evidence>
<evidence type="ECO:0000259" key="1">
    <source>
        <dbReference type="Pfam" id="PF05239"/>
    </source>
</evidence>
<accession>A0A8A0RQL8</accession>